<comment type="caution">
    <text evidence="1">The sequence shown here is derived from an EMBL/GenBank/DDBJ whole genome shotgun (WGS) entry which is preliminary data.</text>
</comment>
<gene>
    <name evidence="1" type="ORF">HMPREF9135_0165</name>
</gene>
<evidence type="ECO:0000313" key="2">
    <source>
        <dbReference type="Proteomes" id="UP000016648"/>
    </source>
</evidence>
<reference evidence="1 2" key="1">
    <citation type="submission" date="2013-08" db="EMBL/GenBank/DDBJ databases">
        <authorList>
            <person name="Durkin A.S."/>
            <person name="Haft D.R."/>
            <person name="McCorrison J."/>
            <person name="Torralba M."/>
            <person name="Gillis M."/>
            <person name="Haft D.H."/>
            <person name="Methe B."/>
            <person name="Sutton G."/>
            <person name="Nelson K.E."/>
        </authorList>
    </citation>
    <scope>NUCLEOTIDE SEQUENCE [LARGE SCALE GENOMIC DNA]</scope>
    <source>
        <strain evidence="1 2">F0067</strain>
    </source>
</reference>
<protein>
    <submittedName>
        <fullName evidence="1">Uncharacterized protein</fullName>
    </submittedName>
</protein>
<evidence type="ECO:0000313" key="1">
    <source>
        <dbReference type="EMBL" id="ERK39917.1"/>
    </source>
</evidence>
<proteinExistence type="predicted"/>
<name>U2QM99_9BACT</name>
<dbReference type="Proteomes" id="UP000016648">
    <property type="component" value="Unassembled WGS sequence"/>
</dbReference>
<sequence length="131" mass="15770">MQVYEILESNECHREEAWANVPGVAVAQYCTFFENLYLLYRHNIASIDDLDDIFGYRSFLFTNNPYVQEHYILPTSSSYVQIFKLYRIWIRHRKKENEGMEGWQRNVPDARYRFFCGLPRTQVVSFRQRPG</sequence>
<dbReference type="AlphaFoldDB" id="U2QM99"/>
<dbReference type="PATRIC" id="fig|1115809.3.peg.640"/>
<keyword evidence="2" id="KW-1185">Reference proteome</keyword>
<dbReference type="EMBL" id="AWEY01000008">
    <property type="protein sequence ID" value="ERK39917.1"/>
    <property type="molecule type" value="Genomic_DNA"/>
</dbReference>
<organism evidence="1 2">
    <name type="scientific">Segatella baroniae F0067</name>
    <dbReference type="NCBI Taxonomy" id="1115809"/>
    <lineage>
        <taxon>Bacteria</taxon>
        <taxon>Pseudomonadati</taxon>
        <taxon>Bacteroidota</taxon>
        <taxon>Bacteroidia</taxon>
        <taxon>Bacteroidales</taxon>
        <taxon>Prevotellaceae</taxon>
        <taxon>Segatella</taxon>
    </lineage>
</organism>
<dbReference type="RefSeq" id="WP_021589046.1">
    <property type="nucleotide sequence ID" value="NZ_AWEY01000008.1"/>
</dbReference>
<accession>U2QM99</accession>